<reference evidence="6 7" key="1">
    <citation type="journal article" date="2021" name="BMC Genomics">
        <title>Datura genome reveals duplications of psychoactive alkaloid biosynthetic genes and high mutation rate following tissue culture.</title>
        <authorList>
            <person name="Rajewski A."/>
            <person name="Carter-House D."/>
            <person name="Stajich J."/>
            <person name="Litt A."/>
        </authorList>
    </citation>
    <scope>NUCLEOTIDE SEQUENCE [LARGE SCALE GENOMIC DNA]</scope>
    <source>
        <strain evidence="6">AR-01</strain>
    </source>
</reference>
<dbReference type="SUPFAM" id="SSF48264">
    <property type="entry name" value="Cytochrome P450"/>
    <property type="match status" value="1"/>
</dbReference>
<organism evidence="6 7">
    <name type="scientific">Datura stramonium</name>
    <name type="common">Jimsonweed</name>
    <name type="synonym">Common thornapple</name>
    <dbReference type="NCBI Taxonomy" id="4076"/>
    <lineage>
        <taxon>Eukaryota</taxon>
        <taxon>Viridiplantae</taxon>
        <taxon>Streptophyta</taxon>
        <taxon>Embryophyta</taxon>
        <taxon>Tracheophyta</taxon>
        <taxon>Spermatophyta</taxon>
        <taxon>Magnoliopsida</taxon>
        <taxon>eudicotyledons</taxon>
        <taxon>Gunneridae</taxon>
        <taxon>Pentapetalae</taxon>
        <taxon>asterids</taxon>
        <taxon>lamiids</taxon>
        <taxon>Solanales</taxon>
        <taxon>Solanaceae</taxon>
        <taxon>Solanoideae</taxon>
        <taxon>Datureae</taxon>
        <taxon>Datura</taxon>
    </lineage>
</organism>
<evidence type="ECO:0000256" key="2">
    <source>
        <dbReference type="ARBA" id="ARBA00010617"/>
    </source>
</evidence>
<evidence type="ECO:0000256" key="3">
    <source>
        <dbReference type="ARBA" id="ARBA00022723"/>
    </source>
</evidence>
<keyword evidence="7" id="KW-1185">Reference proteome</keyword>
<gene>
    <name evidence="6" type="ORF">HAX54_053439</name>
</gene>
<dbReference type="PANTHER" id="PTHR24296">
    <property type="entry name" value="CYTOCHROME P450"/>
    <property type="match status" value="1"/>
</dbReference>
<evidence type="ECO:0000256" key="5">
    <source>
        <dbReference type="ARBA" id="ARBA00023004"/>
    </source>
</evidence>
<name>A0ABS8WSH4_DATST</name>
<dbReference type="EMBL" id="JACEIK010009943">
    <property type="protein sequence ID" value="MCE3214826.1"/>
    <property type="molecule type" value="Genomic_DNA"/>
</dbReference>
<protein>
    <submittedName>
        <fullName evidence="6">Uncharacterized protein</fullName>
    </submittedName>
</protein>
<comment type="similarity">
    <text evidence="2">Belongs to the cytochrome P450 family.</text>
</comment>
<sequence>MASLELGRISIRSYAFEVINNEIQNRLLPLLACVANNKDEILDLQDVFRRFSFDSICRFSFGLDPKCLEVSLPISQFALSFDLASQLLAERAMNVSPIVWKIKRFFNIGSERKLKK</sequence>
<keyword evidence="4" id="KW-0560">Oxidoreductase</keyword>
<dbReference type="Gene3D" id="1.10.630.10">
    <property type="entry name" value="Cytochrome P450"/>
    <property type="match status" value="1"/>
</dbReference>
<proteinExistence type="inferred from homology"/>
<evidence type="ECO:0000313" key="6">
    <source>
        <dbReference type="EMBL" id="MCE3214826.1"/>
    </source>
</evidence>
<evidence type="ECO:0000256" key="4">
    <source>
        <dbReference type="ARBA" id="ARBA00023002"/>
    </source>
</evidence>
<comment type="cofactor">
    <cofactor evidence="1">
        <name>heme</name>
        <dbReference type="ChEBI" id="CHEBI:30413"/>
    </cofactor>
</comment>
<evidence type="ECO:0000313" key="7">
    <source>
        <dbReference type="Proteomes" id="UP000823775"/>
    </source>
</evidence>
<comment type="caution">
    <text evidence="6">The sequence shown here is derived from an EMBL/GenBank/DDBJ whole genome shotgun (WGS) entry which is preliminary data.</text>
</comment>
<accession>A0ABS8WSH4</accession>
<evidence type="ECO:0000256" key="1">
    <source>
        <dbReference type="ARBA" id="ARBA00001971"/>
    </source>
</evidence>
<keyword evidence="5" id="KW-0408">Iron</keyword>
<dbReference type="Proteomes" id="UP000823775">
    <property type="component" value="Unassembled WGS sequence"/>
</dbReference>
<feature type="non-terminal residue" evidence="6">
    <location>
        <position position="116"/>
    </location>
</feature>
<dbReference type="InterPro" id="IPR036396">
    <property type="entry name" value="Cyt_P450_sf"/>
</dbReference>
<keyword evidence="3" id="KW-0479">Metal-binding</keyword>